<keyword evidence="3" id="KW-1185">Reference proteome</keyword>
<protein>
    <recommendedName>
        <fullName evidence="1">SiaC family regulatory phosphoprotein domain-containing protein</fullName>
    </recommendedName>
</protein>
<dbReference type="AlphaFoldDB" id="H6SNP4"/>
<feature type="domain" description="SiaC family regulatory phosphoprotein" evidence="1">
    <location>
        <begin position="198"/>
        <end position="317"/>
    </location>
</feature>
<organism evidence="2 3">
    <name type="scientific">Pararhodospirillum photometricum DSM 122</name>
    <dbReference type="NCBI Taxonomy" id="1150469"/>
    <lineage>
        <taxon>Bacteria</taxon>
        <taxon>Pseudomonadati</taxon>
        <taxon>Pseudomonadota</taxon>
        <taxon>Alphaproteobacteria</taxon>
        <taxon>Rhodospirillales</taxon>
        <taxon>Rhodospirillaceae</taxon>
        <taxon>Pararhodospirillum</taxon>
    </lineage>
</organism>
<dbReference type="Pfam" id="PF19788">
    <property type="entry name" value="DUF6272"/>
    <property type="match status" value="1"/>
</dbReference>
<dbReference type="Proteomes" id="UP000033220">
    <property type="component" value="Chromosome DSM 122"/>
</dbReference>
<sequence length="320" mass="35221">MTLLASNLYALKNQLNSDGVIFCYSGYLTQEVLEGIGTALRAKLAFDQTERKVAKNLFSVFVEQVQNVVRYSAEKETGPDGLETGAVLRYGILLVGRDGKGYFVSCGNLIHDHDVDRLRTDLTAIAGLSREELMALYKQTLKNGAPEGSKGAGVGFLDIARLASGGGGVRLHACGPRLQLFCSERSDVSDTLMDTIVIERTTRSPDIRFDFTANTFSMAGESYPEDVSAFYGPLLHKLEAHLEALDSAAVRFRFELIYFNSSTAKVLMELFEILDEAGRRGNAVSVVWAYEQDDDNLKELGEEFGAELSHASFEMEELPL</sequence>
<evidence type="ECO:0000313" key="3">
    <source>
        <dbReference type="Proteomes" id="UP000033220"/>
    </source>
</evidence>
<proteinExistence type="predicted"/>
<accession>H6SNP4</accession>
<name>H6SNP4_PARPM</name>
<dbReference type="HOGENOM" id="CLU_868448_0_0_5"/>
<dbReference type="eggNOG" id="ENOG502ZG7S">
    <property type="taxonomic scope" value="Bacteria"/>
</dbReference>
<dbReference type="STRING" id="1150469.RSPPHO_02749"/>
<dbReference type="Pfam" id="PF09345">
    <property type="entry name" value="SiaC"/>
    <property type="match status" value="1"/>
</dbReference>
<evidence type="ECO:0000313" key="2">
    <source>
        <dbReference type="EMBL" id="CCG09375.1"/>
    </source>
</evidence>
<dbReference type="EMBL" id="HE663493">
    <property type="protein sequence ID" value="CCG09375.1"/>
    <property type="molecule type" value="Genomic_DNA"/>
</dbReference>
<dbReference type="NCBIfam" id="NF038262">
    <property type="entry name" value="SiaB_fam_kinase"/>
    <property type="match status" value="1"/>
</dbReference>
<evidence type="ECO:0000259" key="1">
    <source>
        <dbReference type="Pfam" id="PF09345"/>
    </source>
</evidence>
<reference evidence="2 3" key="1">
    <citation type="submission" date="2012-02" db="EMBL/GenBank/DDBJ databases">
        <title>Shotgun genome sequence of Phaeospirillum photometricum DSM 122.</title>
        <authorList>
            <person name="Duquesne K."/>
            <person name="Sturgis J."/>
        </authorList>
    </citation>
    <scope>NUCLEOTIDE SEQUENCE [LARGE SCALE GENOMIC DNA]</scope>
    <source>
        <strain evidence="3">DSM122</strain>
    </source>
</reference>
<dbReference type="RefSeq" id="WP_014416005.1">
    <property type="nucleotide sequence ID" value="NC_017059.1"/>
</dbReference>
<dbReference type="PATRIC" id="fig|1150469.3.peg.3117"/>
<dbReference type="InterPro" id="IPR018530">
    <property type="entry name" value="SiaC"/>
</dbReference>
<gene>
    <name evidence="2" type="ORF">RSPPHO_02749</name>
</gene>
<dbReference type="KEGG" id="rpm:RSPPHO_02749"/>
<dbReference type="InterPro" id="IPR046239">
    <property type="entry name" value="DUF6272"/>
</dbReference>